<protein>
    <recommendedName>
        <fullName evidence="2">Activator of Hsp90 ATPase AHSA1-like N-terminal domain-containing protein</fullName>
    </recommendedName>
</protein>
<comment type="caution">
    <text evidence="3">The sequence shown here is derived from an EMBL/GenBank/DDBJ whole genome shotgun (WGS) entry which is preliminary data.</text>
</comment>
<dbReference type="Proteomes" id="UP001445335">
    <property type="component" value="Unassembled WGS sequence"/>
</dbReference>
<evidence type="ECO:0000256" key="1">
    <source>
        <dbReference type="ARBA" id="ARBA00006817"/>
    </source>
</evidence>
<feature type="domain" description="Activator of Hsp90 ATPase AHSA1-like N-terminal" evidence="2">
    <location>
        <begin position="45"/>
        <end position="180"/>
    </location>
</feature>
<proteinExistence type="inferred from homology"/>
<keyword evidence="4" id="KW-1185">Reference proteome</keyword>
<dbReference type="SUPFAM" id="SSF103111">
    <property type="entry name" value="Activator of Hsp90 ATPase, Aha1"/>
    <property type="match status" value="1"/>
</dbReference>
<dbReference type="GO" id="GO:0006457">
    <property type="term" value="P:protein folding"/>
    <property type="evidence" value="ECO:0007669"/>
    <property type="project" value="TreeGrafter"/>
</dbReference>
<evidence type="ECO:0000259" key="2">
    <source>
        <dbReference type="SMART" id="SM01000"/>
    </source>
</evidence>
<dbReference type="GO" id="GO:0005829">
    <property type="term" value="C:cytosol"/>
    <property type="evidence" value="ECO:0007669"/>
    <property type="project" value="TreeGrafter"/>
</dbReference>
<dbReference type="GO" id="GO:0051087">
    <property type="term" value="F:protein-folding chaperone binding"/>
    <property type="evidence" value="ECO:0007669"/>
    <property type="project" value="InterPro"/>
</dbReference>
<dbReference type="PANTHER" id="PTHR13009:SF21">
    <property type="entry name" value="ACTIVATOR OF HSP90 ATPASE"/>
    <property type="match status" value="1"/>
</dbReference>
<evidence type="ECO:0000313" key="4">
    <source>
        <dbReference type="Proteomes" id="UP001445335"/>
    </source>
</evidence>
<dbReference type="PANTHER" id="PTHR13009">
    <property type="entry name" value="HEAT SHOCK PROTEIN 90 HSP90 CO-CHAPERONE AHA-1"/>
    <property type="match status" value="1"/>
</dbReference>
<accession>A0AAW1RJE7</accession>
<dbReference type="GO" id="GO:0001671">
    <property type="term" value="F:ATPase activator activity"/>
    <property type="evidence" value="ECO:0007669"/>
    <property type="project" value="InterPro"/>
</dbReference>
<comment type="similarity">
    <text evidence="1">Belongs to the AHA1 family.</text>
</comment>
<name>A0AAW1RJE7_9CHLO</name>
<reference evidence="3 4" key="1">
    <citation type="journal article" date="2024" name="Nat. Commun.">
        <title>Phylogenomics reveals the evolutionary origins of lichenization in chlorophyte algae.</title>
        <authorList>
            <person name="Puginier C."/>
            <person name="Libourel C."/>
            <person name="Otte J."/>
            <person name="Skaloud P."/>
            <person name="Haon M."/>
            <person name="Grisel S."/>
            <person name="Petersen M."/>
            <person name="Berrin J.G."/>
            <person name="Delaux P.M."/>
            <person name="Dal Grande F."/>
            <person name="Keller J."/>
        </authorList>
    </citation>
    <scope>NUCLEOTIDE SEQUENCE [LARGE SCALE GENOMIC DNA]</scope>
    <source>
        <strain evidence="3 4">SAG 245.80</strain>
    </source>
</reference>
<dbReference type="AlphaFoldDB" id="A0AAW1RJE7"/>
<dbReference type="EMBL" id="JALJOU010000035">
    <property type="protein sequence ID" value="KAK9833585.1"/>
    <property type="molecule type" value="Genomic_DNA"/>
</dbReference>
<evidence type="ECO:0000313" key="3">
    <source>
        <dbReference type="EMBL" id="KAK9833585.1"/>
    </source>
</evidence>
<dbReference type="SMART" id="SM01000">
    <property type="entry name" value="Aha1_N"/>
    <property type="match status" value="1"/>
</dbReference>
<organism evidence="3 4">
    <name type="scientific">Elliptochloris bilobata</name>
    <dbReference type="NCBI Taxonomy" id="381761"/>
    <lineage>
        <taxon>Eukaryota</taxon>
        <taxon>Viridiplantae</taxon>
        <taxon>Chlorophyta</taxon>
        <taxon>core chlorophytes</taxon>
        <taxon>Trebouxiophyceae</taxon>
        <taxon>Trebouxiophyceae incertae sedis</taxon>
        <taxon>Elliptochloris clade</taxon>
        <taxon>Elliptochloris</taxon>
    </lineage>
</organism>
<gene>
    <name evidence="3" type="ORF">WJX81_008672</name>
</gene>
<dbReference type="InterPro" id="IPR036338">
    <property type="entry name" value="Aha1"/>
</dbReference>
<sequence>MPAPVSQPGRLRWRPAMAKWEERDKRWIVEDRQDGVNVNAWHWQETSRLAWSRQRLADLLTGLTAELDPALGQARVTGVKDLTGEAYVTVRKGNKKLAVYDLTLVLSWAGRWQIDGKEVKGEIRVAEFALANEPEEYEFTCTADASSGSTDAQANLREAMAAQRGKLYTLLAQYVAELGQL</sequence>
<dbReference type="InterPro" id="IPR015310">
    <property type="entry name" value="AHSA1-like_N"/>
</dbReference>
<dbReference type="Gene3D" id="3.15.10.20">
    <property type="entry name" value="Activator of Hsp90 ATPase Aha1, N-terminal domain"/>
    <property type="match status" value="1"/>
</dbReference>
<dbReference type="Pfam" id="PF09229">
    <property type="entry name" value="Aha1_N"/>
    <property type="match status" value="1"/>
</dbReference>